<evidence type="ECO:0000256" key="1">
    <source>
        <dbReference type="ARBA" id="ARBA00000109"/>
    </source>
</evidence>
<dbReference type="NCBIfam" id="TIGR02191">
    <property type="entry name" value="RNaseIII"/>
    <property type="match status" value="1"/>
</dbReference>
<dbReference type="SMART" id="SM00535">
    <property type="entry name" value="RIBOc"/>
    <property type="match status" value="1"/>
</dbReference>
<dbReference type="RefSeq" id="WP_078786958.1">
    <property type="nucleotide sequence ID" value="NZ_CACZYW010000001.1"/>
</dbReference>
<evidence type="ECO:0000259" key="13">
    <source>
        <dbReference type="PROSITE" id="PS50137"/>
    </source>
</evidence>
<dbReference type="FunFam" id="1.10.1520.10:FF:000001">
    <property type="entry name" value="Ribonuclease 3"/>
    <property type="match status" value="1"/>
</dbReference>
<dbReference type="Gene3D" id="3.30.160.20">
    <property type="match status" value="1"/>
</dbReference>
<dbReference type="GO" id="GO:0006397">
    <property type="term" value="P:mRNA processing"/>
    <property type="evidence" value="ECO:0007669"/>
    <property type="project" value="UniProtKB-UniRule"/>
</dbReference>
<keyword evidence="16" id="KW-1185">Reference proteome</keyword>
<evidence type="ECO:0000313" key="15">
    <source>
        <dbReference type="EMBL" id="SJZ62401.1"/>
    </source>
</evidence>
<dbReference type="EC" id="3.1.26.3" evidence="12"/>
<evidence type="ECO:0000256" key="8">
    <source>
        <dbReference type="ARBA" id="ARBA00022801"/>
    </source>
</evidence>
<keyword evidence="6 12" id="KW-0479">Metal-binding</keyword>
<evidence type="ECO:0000313" key="16">
    <source>
        <dbReference type="Proteomes" id="UP000189857"/>
    </source>
</evidence>
<keyword evidence="12" id="KW-0699">rRNA-binding</keyword>
<feature type="active site" evidence="12">
    <location>
        <position position="54"/>
    </location>
</feature>
<evidence type="ECO:0000256" key="4">
    <source>
        <dbReference type="ARBA" id="ARBA00022664"/>
    </source>
</evidence>
<evidence type="ECO:0000256" key="6">
    <source>
        <dbReference type="ARBA" id="ARBA00022723"/>
    </source>
</evidence>
<comment type="cofactor">
    <cofactor evidence="12">
        <name>Mg(2+)</name>
        <dbReference type="ChEBI" id="CHEBI:18420"/>
    </cofactor>
</comment>
<feature type="domain" description="DRBM" evidence="13">
    <location>
        <begin position="161"/>
        <end position="234"/>
    </location>
</feature>
<dbReference type="EMBL" id="FUXA01000006">
    <property type="protein sequence ID" value="SJZ62401.1"/>
    <property type="molecule type" value="Genomic_DNA"/>
</dbReference>
<keyword evidence="4 12" id="KW-0507">mRNA processing</keyword>
<keyword evidence="12" id="KW-0963">Cytoplasm</keyword>
<comment type="function">
    <text evidence="11 12">Digests double-stranded RNA. Involved in the processing of primary rRNA transcript to yield the immediate precursors to the large and small rRNAs (23S and 16S). Processes some mRNAs, and tRNAs when they are encoded in the rRNA operon. Processes pre-crRNA and tracrRNA of type II CRISPR loci if present in the organism.</text>
</comment>
<dbReference type="GO" id="GO:0004525">
    <property type="term" value="F:ribonuclease III activity"/>
    <property type="evidence" value="ECO:0007669"/>
    <property type="project" value="UniProtKB-UniRule"/>
</dbReference>
<dbReference type="GO" id="GO:0019843">
    <property type="term" value="F:rRNA binding"/>
    <property type="evidence" value="ECO:0007669"/>
    <property type="project" value="UniProtKB-KW"/>
</dbReference>
<keyword evidence="10 12" id="KW-0694">RNA-binding</keyword>
<feature type="domain" description="RNase III" evidence="14">
    <location>
        <begin position="8"/>
        <end position="137"/>
    </location>
</feature>
<feature type="binding site" evidence="12">
    <location>
        <position position="126"/>
    </location>
    <ligand>
        <name>Mg(2+)</name>
        <dbReference type="ChEBI" id="CHEBI:18420"/>
    </ligand>
</feature>
<dbReference type="CDD" id="cd10845">
    <property type="entry name" value="DSRM_RNAse_III_family"/>
    <property type="match status" value="1"/>
</dbReference>
<dbReference type="SMART" id="SM00358">
    <property type="entry name" value="DSRM"/>
    <property type="match status" value="1"/>
</dbReference>
<evidence type="ECO:0000259" key="14">
    <source>
        <dbReference type="PROSITE" id="PS50142"/>
    </source>
</evidence>
<dbReference type="GO" id="GO:0046872">
    <property type="term" value="F:metal ion binding"/>
    <property type="evidence" value="ECO:0007669"/>
    <property type="project" value="UniProtKB-KW"/>
</dbReference>
<dbReference type="SUPFAM" id="SSF54768">
    <property type="entry name" value="dsRNA-binding domain-like"/>
    <property type="match status" value="1"/>
</dbReference>
<comment type="subcellular location">
    <subcellularLocation>
        <location evidence="12">Cytoplasm</location>
    </subcellularLocation>
</comment>
<evidence type="ECO:0000256" key="7">
    <source>
        <dbReference type="ARBA" id="ARBA00022759"/>
    </source>
</evidence>
<keyword evidence="3 12" id="KW-0698">rRNA processing</keyword>
<keyword evidence="7 12" id="KW-0255">Endonuclease</keyword>
<keyword evidence="8 12" id="KW-0378">Hydrolase</keyword>
<feature type="binding site" evidence="12">
    <location>
        <position position="50"/>
    </location>
    <ligand>
        <name>Mg(2+)</name>
        <dbReference type="ChEBI" id="CHEBI:18420"/>
    </ligand>
</feature>
<comment type="catalytic activity">
    <reaction evidence="1 12">
        <text>Endonucleolytic cleavage to 5'-phosphomonoester.</text>
        <dbReference type="EC" id="3.1.26.3"/>
    </reaction>
</comment>
<dbReference type="Pfam" id="PF14622">
    <property type="entry name" value="Ribonucleas_3_3"/>
    <property type="match status" value="1"/>
</dbReference>
<reference evidence="15 16" key="1">
    <citation type="submission" date="2017-02" db="EMBL/GenBank/DDBJ databases">
        <authorList>
            <person name="Peterson S.W."/>
        </authorList>
    </citation>
    <scope>NUCLEOTIDE SEQUENCE [LARGE SCALE GENOMIC DNA]</scope>
    <source>
        <strain evidence="15 16">ATCC 17233</strain>
    </source>
</reference>
<dbReference type="Proteomes" id="UP000189857">
    <property type="component" value="Unassembled WGS sequence"/>
</dbReference>
<evidence type="ECO:0000256" key="5">
    <source>
        <dbReference type="ARBA" id="ARBA00022722"/>
    </source>
</evidence>
<accession>A0A1T4M672</accession>
<feature type="binding site" evidence="12">
    <location>
        <position position="123"/>
    </location>
    <ligand>
        <name>Mg(2+)</name>
        <dbReference type="ChEBI" id="CHEBI:18420"/>
    </ligand>
</feature>
<comment type="subunit">
    <text evidence="12">Homodimer.</text>
</comment>
<dbReference type="InterPro" id="IPR000999">
    <property type="entry name" value="RNase_III_dom"/>
</dbReference>
<dbReference type="CDD" id="cd00593">
    <property type="entry name" value="RIBOc"/>
    <property type="match status" value="1"/>
</dbReference>
<dbReference type="PANTHER" id="PTHR14950:SF37">
    <property type="entry name" value="ENDORIBONUCLEASE DICER"/>
    <property type="match status" value="1"/>
</dbReference>
<dbReference type="PROSITE" id="PS50142">
    <property type="entry name" value="RNASE_3_2"/>
    <property type="match status" value="1"/>
</dbReference>
<evidence type="ECO:0000256" key="11">
    <source>
        <dbReference type="ARBA" id="ARBA00049596"/>
    </source>
</evidence>
<dbReference type="PANTHER" id="PTHR14950">
    <property type="entry name" value="DICER-RELATED"/>
    <property type="match status" value="1"/>
</dbReference>
<keyword evidence="12" id="KW-0819">tRNA processing</keyword>
<comment type="similarity">
    <text evidence="2">Belongs to the ribonuclease III family.</text>
</comment>
<dbReference type="GO" id="GO:0008033">
    <property type="term" value="P:tRNA processing"/>
    <property type="evidence" value="ECO:0007669"/>
    <property type="project" value="UniProtKB-KW"/>
</dbReference>
<name>A0A1T4M672_9FIRM</name>
<evidence type="ECO:0000256" key="3">
    <source>
        <dbReference type="ARBA" id="ARBA00022552"/>
    </source>
</evidence>
<feature type="active site" evidence="12">
    <location>
        <position position="126"/>
    </location>
</feature>
<keyword evidence="5 12" id="KW-0540">Nuclease</keyword>
<gene>
    <name evidence="12" type="primary">rnc</name>
    <name evidence="15" type="ORF">SAMN02745110_01128</name>
</gene>
<keyword evidence="9 12" id="KW-0460">Magnesium</keyword>
<evidence type="ECO:0000256" key="2">
    <source>
        <dbReference type="ARBA" id="ARBA00010183"/>
    </source>
</evidence>
<dbReference type="Pfam" id="PF00035">
    <property type="entry name" value="dsrm"/>
    <property type="match status" value="1"/>
</dbReference>
<dbReference type="GO" id="GO:0005737">
    <property type="term" value="C:cytoplasm"/>
    <property type="evidence" value="ECO:0007669"/>
    <property type="project" value="UniProtKB-SubCell"/>
</dbReference>
<dbReference type="GO" id="GO:0006364">
    <property type="term" value="P:rRNA processing"/>
    <property type="evidence" value="ECO:0007669"/>
    <property type="project" value="UniProtKB-UniRule"/>
</dbReference>
<dbReference type="InterPro" id="IPR011907">
    <property type="entry name" value="RNase_III"/>
</dbReference>
<evidence type="ECO:0000256" key="12">
    <source>
        <dbReference type="HAMAP-Rule" id="MF_00104"/>
    </source>
</evidence>
<dbReference type="Gene3D" id="1.10.1520.10">
    <property type="entry name" value="Ribonuclease III domain"/>
    <property type="match status" value="1"/>
</dbReference>
<dbReference type="PROSITE" id="PS50137">
    <property type="entry name" value="DS_RBD"/>
    <property type="match status" value="1"/>
</dbReference>
<proteinExistence type="inferred from homology"/>
<dbReference type="OrthoDB" id="9805026at2"/>
<protein>
    <recommendedName>
        <fullName evidence="12">Ribonuclease 3</fullName>
        <ecNumber evidence="12">3.1.26.3</ecNumber>
    </recommendedName>
    <alternativeName>
        <fullName evidence="12">Ribonuclease III</fullName>
        <shortName evidence="12">RNase III</shortName>
    </alternativeName>
</protein>
<dbReference type="HAMAP" id="MF_00104">
    <property type="entry name" value="RNase_III"/>
    <property type="match status" value="1"/>
</dbReference>
<organism evidence="15 16">
    <name type="scientific">Eubacterium ruminantium</name>
    <dbReference type="NCBI Taxonomy" id="42322"/>
    <lineage>
        <taxon>Bacteria</taxon>
        <taxon>Bacillati</taxon>
        <taxon>Bacillota</taxon>
        <taxon>Clostridia</taxon>
        <taxon>Eubacteriales</taxon>
        <taxon>Eubacteriaceae</taxon>
        <taxon>Eubacterium</taxon>
    </lineage>
</organism>
<dbReference type="AlphaFoldDB" id="A0A1T4M672"/>
<dbReference type="InterPro" id="IPR036389">
    <property type="entry name" value="RNase_III_sf"/>
</dbReference>
<evidence type="ECO:0000256" key="9">
    <source>
        <dbReference type="ARBA" id="ARBA00022842"/>
    </source>
</evidence>
<dbReference type="SUPFAM" id="SSF69065">
    <property type="entry name" value="RNase III domain-like"/>
    <property type="match status" value="1"/>
</dbReference>
<sequence>MVFGENDYTELEKKINYTFKDKNHLDIAFTHKSFVNEYRKKKIPSYERYEYLGDAVLEFIVSNELFKRYPEKSEGELTKLRASLVCEYTLSQITEKFGFGDYLYLSNGEEVTGGRNRSSILCDLFESVLGAIYLDGGIKEAKNYVVRHLLTDIQNKVLFHDSKSLLQEYVQKIGNTLTYREISETGPDHNKTYEVEVVITGADGEEKTYEKGVGNTKKGAEQIAAHKTLLTLGVY</sequence>
<evidence type="ECO:0000256" key="10">
    <source>
        <dbReference type="ARBA" id="ARBA00022884"/>
    </source>
</evidence>
<dbReference type="InterPro" id="IPR014720">
    <property type="entry name" value="dsRBD_dom"/>
</dbReference>